<accession>A0A8X8WQG3</accession>
<evidence type="ECO:0000313" key="1">
    <source>
        <dbReference type="EMBL" id="KAG6399900.1"/>
    </source>
</evidence>
<dbReference type="Proteomes" id="UP000298416">
    <property type="component" value="Unassembled WGS sequence"/>
</dbReference>
<proteinExistence type="predicted"/>
<evidence type="ECO:0000313" key="2">
    <source>
        <dbReference type="Proteomes" id="UP000298416"/>
    </source>
</evidence>
<reference evidence="1" key="1">
    <citation type="submission" date="2018-01" db="EMBL/GenBank/DDBJ databases">
        <authorList>
            <person name="Mao J.F."/>
        </authorList>
    </citation>
    <scope>NUCLEOTIDE SEQUENCE</scope>
    <source>
        <strain evidence="1">Huo1</strain>
        <tissue evidence="1">Leaf</tissue>
    </source>
</reference>
<sequence>MLMPVQSVALSHSKIIKNSTSRAASFAPDRLSLAKNTRQEKEIDVFDAWNYFNEGLRHTPKICTKSLPNHHHPQNLKKEVVQTAVKEHPPLEPEKPSKKSLLATIGWNCSCLTMSGRSKPGNKSRRAQFGSPIPIKGNNCFNAATNLAMLTWDEDFKIPSTSSETHNDTDSDASSDLFEIESFYIDNPFEPTTCYDAPSIEWSVVTASAADFSDSDEASSTILMPCIRKSGLNAKTASFREMPKIRPSFLSGCKSQKAVGVVGDAQTRRRPVTPMITAS</sequence>
<reference evidence="1" key="2">
    <citation type="submission" date="2020-08" db="EMBL/GenBank/DDBJ databases">
        <title>Plant Genome Project.</title>
        <authorList>
            <person name="Zhang R.-G."/>
        </authorList>
    </citation>
    <scope>NUCLEOTIDE SEQUENCE</scope>
    <source>
        <strain evidence="1">Huo1</strain>
        <tissue evidence="1">Leaf</tissue>
    </source>
</reference>
<dbReference type="EMBL" id="PNBA02000015">
    <property type="protein sequence ID" value="KAG6399900.1"/>
    <property type="molecule type" value="Genomic_DNA"/>
</dbReference>
<dbReference type="PANTHER" id="PTHR33781:SF4">
    <property type="entry name" value="PROTEIN PHYTOCHROME KINASE SUBSTRATE 1"/>
    <property type="match status" value="1"/>
</dbReference>
<comment type="caution">
    <text evidence="1">The sequence shown here is derived from an EMBL/GenBank/DDBJ whole genome shotgun (WGS) entry which is preliminary data.</text>
</comment>
<dbReference type="GO" id="GO:0009638">
    <property type="term" value="P:phototropism"/>
    <property type="evidence" value="ECO:0007669"/>
    <property type="project" value="InterPro"/>
</dbReference>
<dbReference type="AlphaFoldDB" id="A0A8X8WQG3"/>
<gene>
    <name evidence="1" type="ORF">SASPL_141385</name>
</gene>
<protein>
    <submittedName>
        <fullName evidence="1">Uncharacterized protein</fullName>
    </submittedName>
</protein>
<dbReference type="PANTHER" id="PTHR33781">
    <property type="entry name" value="PROTEIN PHYTOCHROME KINASE SUBSTRATE 1-RELATED"/>
    <property type="match status" value="1"/>
</dbReference>
<dbReference type="OrthoDB" id="899541at2759"/>
<name>A0A8X8WQG3_SALSN</name>
<organism evidence="1">
    <name type="scientific">Salvia splendens</name>
    <name type="common">Scarlet sage</name>
    <dbReference type="NCBI Taxonomy" id="180675"/>
    <lineage>
        <taxon>Eukaryota</taxon>
        <taxon>Viridiplantae</taxon>
        <taxon>Streptophyta</taxon>
        <taxon>Embryophyta</taxon>
        <taxon>Tracheophyta</taxon>
        <taxon>Spermatophyta</taxon>
        <taxon>Magnoliopsida</taxon>
        <taxon>eudicotyledons</taxon>
        <taxon>Gunneridae</taxon>
        <taxon>Pentapetalae</taxon>
        <taxon>asterids</taxon>
        <taxon>lamiids</taxon>
        <taxon>Lamiales</taxon>
        <taxon>Lamiaceae</taxon>
        <taxon>Nepetoideae</taxon>
        <taxon>Mentheae</taxon>
        <taxon>Salviinae</taxon>
        <taxon>Salvia</taxon>
        <taxon>Salvia subgen. Calosphace</taxon>
        <taxon>core Calosphace</taxon>
    </lineage>
</organism>
<keyword evidence="2" id="KW-1185">Reference proteome</keyword>
<dbReference type="InterPro" id="IPR039615">
    <property type="entry name" value="PKS"/>
</dbReference>